<dbReference type="InterPro" id="IPR013610">
    <property type="entry name" value="ArdC_N"/>
</dbReference>
<evidence type="ECO:0000313" key="3">
    <source>
        <dbReference type="EMBL" id="SEN02328.1"/>
    </source>
</evidence>
<dbReference type="STRING" id="551995.SAMN05192574_102210"/>
<protein>
    <submittedName>
        <fullName evidence="3">Antirestriction protein ArdC</fullName>
    </submittedName>
</protein>
<name>A0A1H8D6S1_9SPHI</name>
<feature type="domain" description="N-terminal" evidence="1">
    <location>
        <begin position="7"/>
        <end position="117"/>
    </location>
</feature>
<evidence type="ECO:0000313" key="4">
    <source>
        <dbReference type="Proteomes" id="UP000198942"/>
    </source>
</evidence>
<dbReference type="Pfam" id="PF08401">
    <property type="entry name" value="ArdcN"/>
    <property type="match status" value="1"/>
</dbReference>
<feature type="domain" description="Polyvalent protein metallopeptidase" evidence="2">
    <location>
        <begin position="163"/>
        <end position="287"/>
    </location>
</feature>
<evidence type="ECO:0000259" key="1">
    <source>
        <dbReference type="Pfam" id="PF08401"/>
    </source>
</evidence>
<organism evidence="3 4">
    <name type="scientific">Mucilaginibacter gossypiicola</name>
    <dbReference type="NCBI Taxonomy" id="551995"/>
    <lineage>
        <taxon>Bacteria</taxon>
        <taxon>Pseudomonadati</taxon>
        <taxon>Bacteroidota</taxon>
        <taxon>Sphingobacteriia</taxon>
        <taxon>Sphingobacteriales</taxon>
        <taxon>Sphingobacteriaceae</taxon>
        <taxon>Mucilaginibacter</taxon>
    </lineage>
</organism>
<dbReference type="Pfam" id="PF18818">
    <property type="entry name" value="MPTase-PolyVal"/>
    <property type="match status" value="1"/>
</dbReference>
<dbReference type="EMBL" id="FOCL01000002">
    <property type="protein sequence ID" value="SEN02328.1"/>
    <property type="molecule type" value="Genomic_DNA"/>
</dbReference>
<keyword evidence="4" id="KW-1185">Reference proteome</keyword>
<evidence type="ECO:0000259" key="2">
    <source>
        <dbReference type="Pfam" id="PF18818"/>
    </source>
</evidence>
<gene>
    <name evidence="3" type="ORF">SAMN05192574_102210</name>
</gene>
<proteinExistence type="predicted"/>
<reference evidence="4" key="1">
    <citation type="submission" date="2016-10" db="EMBL/GenBank/DDBJ databases">
        <authorList>
            <person name="Varghese N."/>
            <person name="Submissions S."/>
        </authorList>
    </citation>
    <scope>NUCLEOTIDE SEQUENCE [LARGE SCALE GENOMIC DNA]</scope>
    <source>
        <strain evidence="4">Gh-48</strain>
    </source>
</reference>
<dbReference type="AlphaFoldDB" id="A0A1H8D6S1"/>
<dbReference type="InterPro" id="IPR041459">
    <property type="entry name" value="MPTase-PolyVal"/>
</dbReference>
<dbReference type="Proteomes" id="UP000198942">
    <property type="component" value="Unassembled WGS sequence"/>
</dbReference>
<dbReference type="RefSeq" id="WP_091209182.1">
    <property type="nucleotide sequence ID" value="NZ_FOCL01000002.1"/>
</dbReference>
<accession>A0A1H8D6S1</accession>
<dbReference type="OrthoDB" id="9792687at2"/>
<dbReference type="GO" id="GO:0003697">
    <property type="term" value="F:single-stranded DNA binding"/>
    <property type="evidence" value="ECO:0007669"/>
    <property type="project" value="InterPro"/>
</dbReference>
<sequence>MSKNFKPLHEQIANKLIAELKEGTSAFQKPWNDSDAPAFTIPVNPTTNKNYRGMNALWLSMQGYQDPRWMTLKQADYAGFTVEKGAKATLINFVKTSNMEAMRDINGDKIKDENGQTQTRVTALDKPLITNAWVFNAEQIKGVPPLAEYLAQNRAEPKWTPIEKAESLLSASGANINHGGNEAYYNKTKDAIQLPFKEQFDNETKYYAVALHELGHWTGHESRLNRPMEGRFGSELYAREELRAEIASLMIGSELQIGHNFGQHAAYVNSWVKILKDEPFELFRASADAQKILDFVLDLGEKRDLKQENNMTEQKVVAEKGGETTALAKGDEISYNNNVYKVLDLKGKTFKMEDMEGNKFNLKQTDGLYKSLLGAKNNPAEQQLVAAEVSEEVTVTRNKIGR</sequence>